<evidence type="ECO:0000313" key="15">
    <source>
        <dbReference type="RefSeq" id="XP_032825954.1"/>
    </source>
</evidence>
<keyword evidence="4" id="KW-0677">Repeat</keyword>
<feature type="region of interest" description="Disordered" evidence="13">
    <location>
        <begin position="706"/>
        <end position="730"/>
    </location>
</feature>
<keyword evidence="9" id="KW-0496">Mitochondrion</keyword>
<comment type="subcellular location">
    <subcellularLocation>
        <location evidence="1">Mitochondrion</location>
    </subcellularLocation>
</comment>
<keyword evidence="8" id="KW-0689">Ribosomal protein</keyword>
<keyword evidence="10" id="KW-0687">Ribonucleoprotein</keyword>
<evidence type="ECO:0000256" key="6">
    <source>
        <dbReference type="ARBA" id="ARBA00022884"/>
    </source>
</evidence>
<dbReference type="Pfam" id="PF22330">
    <property type="entry name" value="Rib_mS39_PPR"/>
    <property type="match status" value="2"/>
</dbReference>
<dbReference type="GO" id="GO:0006417">
    <property type="term" value="P:regulation of translation"/>
    <property type="evidence" value="ECO:0007669"/>
    <property type="project" value="UniProtKB-KW"/>
</dbReference>
<proteinExistence type="inferred from homology"/>
<dbReference type="PANTHER" id="PTHR16276">
    <property type="entry name" value="PENTATRICOPEPTIDE REPEAT DOMAIN-CONTAINING PROTEIN 3"/>
    <property type="match status" value="1"/>
</dbReference>
<name>A0AAJ7TXL7_PETMA</name>
<comment type="similarity">
    <text evidence="2">Belongs to the mitochondrion-specific ribosomal protein mS39 family.</text>
</comment>
<dbReference type="GO" id="GO:0043024">
    <property type="term" value="F:ribosomal small subunit binding"/>
    <property type="evidence" value="ECO:0007669"/>
    <property type="project" value="InterPro"/>
</dbReference>
<evidence type="ECO:0000256" key="10">
    <source>
        <dbReference type="ARBA" id="ARBA00023274"/>
    </source>
</evidence>
<dbReference type="GO" id="GO:1990904">
    <property type="term" value="C:ribonucleoprotein complex"/>
    <property type="evidence" value="ECO:0007669"/>
    <property type="project" value="UniProtKB-KW"/>
</dbReference>
<evidence type="ECO:0000256" key="5">
    <source>
        <dbReference type="ARBA" id="ARBA00022845"/>
    </source>
</evidence>
<feature type="repeat" description="PPR" evidence="12">
    <location>
        <begin position="291"/>
        <end position="325"/>
    </location>
</feature>
<feature type="region of interest" description="Disordered" evidence="13">
    <location>
        <begin position="230"/>
        <end position="272"/>
    </location>
</feature>
<dbReference type="InterPro" id="IPR055063">
    <property type="entry name" value="Rib_mS39_PPR"/>
</dbReference>
<keyword evidence="5" id="KW-0810">Translation regulation</keyword>
<gene>
    <name evidence="15" type="primary">PTCD3</name>
</gene>
<evidence type="ECO:0000256" key="13">
    <source>
        <dbReference type="SAM" id="MobiDB-lite"/>
    </source>
</evidence>
<dbReference type="RefSeq" id="XP_032825954.1">
    <property type="nucleotide sequence ID" value="XM_032970063.1"/>
</dbReference>
<dbReference type="CTD" id="55037"/>
<evidence type="ECO:0000256" key="11">
    <source>
        <dbReference type="ARBA" id="ARBA00035134"/>
    </source>
</evidence>
<dbReference type="KEGG" id="pmrn:116951447"/>
<evidence type="ECO:0000256" key="8">
    <source>
        <dbReference type="ARBA" id="ARBA00022980"/>
    </source>
</evidence>
<evidence type="ECO:0000256" key="7">
    <source>
        <dbReference type="ARBA" id="ARBA00022946"/>
    </source>
</evidence>
<dbReference type="InterPro" id="IPR002885">
    <property type="entry name" value="PPR_rpt"/>
</dbReference>
<dbReference type="Proteomes" id="UP001318040">
    <property type="component" value="Chromosome 43"/>
</dbReference>
<keyword evidence="14" id="KW-1185">Reference proteome</keyword>
<evidence type="ECO:0000256" key="12">
    <source>
        <dbReference type="PROSITE-ProRule" id="PRU00708"/>
    </source>
</evidence>
<evidence type="ECO:0000256" key="9">
    <source>
        <dbReference type="ARBA" id="ARBA00023128"/>
    </source>
</evidence>
<feature type="compositionally biased region" description="Acidic residues" evidence="13">
    <location>
        <begin position="720"/>
        <end position="730"/>
    </location>
</feature>
<organism evidence="14 15">
    <name type="scientific">Petromyzon marinus</name>
    <name type="common">Sea lamprey</name>
    <dbReference type="NCBI Taxonomy" id="7757"/>
    <lineage>
        <taxon>Eukaryota</taxon>
        <taxon>Metazoa</taxon>
        <taxon>Chordata</taxon>
        <taxon>Craniata</taxon>
        <taxon>Vertebrata</taxon>
        <taxon>Cyclostomata</taxon>
        <taxon>Hyperoartia</taxon>
        <taxon>Petromyzontiformes</taxon>
        <taxon>Petromyzontidae</taxon>
        <taxon>Petromyzon</taxon>
    </lineage>
</organism>
<feature type="compositionally biased region" description="Low complexity" evidence="13">
    <location>
        <begin position="245"/>
        <end position="258"/>
    </location>
</feature>
<dbReference type="PROSITE" id="PS51375">
    <property type="entry name" value="PPR"/>
    <property type="match status" value="1"/>
</dbReference>
<evidence type="ECO:0000256" key="2">
    <source>
        <dbReference type="ARBA" id="ARBA00008551"/>
    </source>
</evidence>
<evidence type="ECO:0000256" key="1">
    <source>
        <dbReference type="ARBA" id="ARBA00004173"/>
    </source>
</evidence>
<dbReference type="AlphaFoldDB" id="A0AAJ7TXL7"/>
<evidence type="ECO:0000256" key="3">
    <source>
        <dbReference type="ARBA" id="ARBA00022730"/>
    </source>
</evidence>
<evidence type="ECO:0000256" key="4">
    <source>
        <dbReference type="ARBA" id="ARBA00022737"/>
    </source>
</evidence>
<protein>
    <recommendedName>
        <fullName evidence="11">Small ribosomal subunit protein mS39</fullName>
    </recommendedName>
</protein>
<accession>A0AAJ7TXL7</accession>
<dbReference type="InterPro" id="IPR011990">
    <property type="entry name" value="TPR-like_helical_dom_sf"/>
</dbReference>
<dbReference type="GO" id="GO:0019843">
    <property type="term" value="F:rRNA binding"/>
    <property type="evidence" value="ECO:0007669"/>
    <property type="project" value="UniProtKB-KW"/>
</dbReference>
<dbReference type="GO" id="GO:0005840">
    <property type="term" value="C:ribosome"/>
    <property type="evidence" value="ECO:0007669"/>
    <property type="project" value="UniProtKB-KW"/>
</dbReference>
<dbReference type="Gene3D" id="1.25.40.10">
    <property type="entry name" value="Tetratricopeptide repeat domain"/>
    <property type="match status" value="2"/>
</dbReference>
<dbReference type="PANTHER" id="PTHR16276:SF1">
    <property type="entry name" value="SMALL RIBOSOMAL SUBUNIT PROTEIN MS39"/>
    <property type="match status" value="1"/>
</dbReference>
<dbReference type="GO" id="GO:0005739">
    <property type="term" value="C:mitochondrion"/>
    <property type="evidence" value="ECO:0007669"/>
    <property type="project" value="UniProtKB-SubCell"/>
</dbReference>
<keyword evidence="3" id="KW-0699">rRNA-binding</keyword>
<keyword evidence="7" id="KW-0809">Transit peptide</keyword>
<reference evidence="15" key="1">
    <citation type="submission" date="2025-08" db="UniProtKB">
        <authorList>
            <consortium name="RefSeq"/>
        </authorList>
    </citation>
    <scope>IDENTIFICATION</scope>
    <source>
        <tissue evidence="15">Sperm</tissue>
    </source>
</reference>
<feature type="compositionally biased region" description="Low complexity" evidence="13">
    <location>
        <begin position="709"/>
        <end position="719"/>
    </location>
</feature>
<sequence length="730" mass="80543">MAAHVSRLGPQRHALLRVAQRSRENGFCTSVARAQQQVAAETRSEPLQGGIVIPRRKTWERTAVLRCLARTVTPDPTAWHYTLQDDRYLTPINMAEQKLFKLAQESGKNAAKYIVNNYPHLFTKQQAEPHIPGFMPQQLRPLREGASVEALQELIVLQHAQAATLMYDSLVQAGTAVPMETANRLLDLLCFYGDREPEGSPTTLKEEAAGVGVLADHEMEGESPVAETAAVEAEEEEAGAEGGESEVAAAAGPAGPTPFAQRRRGGPAIPERTWRAGNNAERIFNSMPERDAHSYCAMIQGMVKHRAAEEAFNLLVEMTNSGLKANLYAYNAIISAIPVLRQKDADRKDLLLDLLKAMLDQGVRPTVLTFNAALKALRRMGPYARTYSLAMLAEMRALGIKPSLASYHRLLNIHCRSSDSMQSSAADLISEVLEILNGENLQCHDPEDGYFFSSTMNMCLMLKDVDLAYRLNQLLETGDNWRFLSPQQHSAYYSRFFTLLCQLESMETIMEFYKRYFIPSSSFPSSRIMVELIQALDMNSRVDLIPSVWQDVKMFGHSERKDVVEEALAVMAREKHSPTVQAALSAVVLEVSQRMSPQPQEEARRPLGLRWTARSLEQATQLLVRAGLTEKAWKHLQLFQQRNLAPTEAVLREALAHLVSGRWNAEAVALVEAASALGLACAGSLAHTALAGLQLSPAQSETLNKVLADSGSSSGSSSSDDSDDSDSDKE</sequence>
<keyword evidence="6" id="KW-0694">RNA-binding</keyword>
<dbReference type="GO" id="GO:0032543">
    <property type="term" value="P:mitochondrial translation"/>
    <property type="evidence" value="ECO:0007669"/>
    <property type="project" value="InterPro"/>
</dbReference>
<evidence type="ECO:0000313" key="14">
    <source>
        <dbReference type="Proteomes" id="UP001318040"/>
    </source>
</evidence>
<dbReference type="InterPro" id="IPR037387">
    <property type="entry name" value="PTCD3"/>
</dbReference>
<dbReference type="Pfam" id="PF13812">
    <property type="entry name" value="PPR_3"/>
    <property type="match status" value="1"/>
</dbReference>